<comment type="catalytic activity">
    <reaction evidence="1">
        <text>S-ubiquitinyl-[E2 ubiquitin-conjugating enzyme]-L-cysteine + [acceptor protein]-L-lysine = [E2 ubiquitin-conjugating enzyme]-L-cysteine + N(6)-ubiquitinyl-[acceptor protein]-L-lysine.</text>
        <dbReference type="EC" id="2.3.2.27"/>
    </reaction>
</comment>
<evidence type="ECO:0000256" key="5">
    <source>
        <dbReference type="ARBA" id="ARBA00023110"/>
    </source>
</evidence>
<dbReference type="PANTHER" id="PTHR46803">
    <property type="entry name" value="E3 UBIQUITIN-PROTEIN LIGASE CHIP"/>
    <property type="match status" value="1"/>
</dbReference>
<feature type="domain" description="U-box" evidence="6">
    <location>
        <begin position="46"/>
        <end position="119"/>
    </location>
</feature>
<evidence type="ECO:0000256" key="1">
    <source>
        <dbReference type="ARBA" id="ARBA00000900"/>
    </source>
</evidence>
<keyword evidence="4" id="KW-0833">Ubl conjugation pathway</keyword>
<dbReference type="GO" id="GO:0061630">
    <property type="term" value="F:ubiquitin protein ligase activity"/>
    <property type="evidence" value="ECO:0007669"/>
    <property type="project" value="UniProtKB-EC"/>
</dbReference>
<dbReference type="GO" id="GO:0045862">
    <property type="term" value="P:positive regulation of proteolysis"/>
    <property type="evidence" value="ECO:0007669"/>
    <property type="project" value="TreeGrafter"/>
</dbReference>
<sequence>MAYEASQLKDKGNAYDLLFNAMTMMKPMLTSSPPSRSYFKAKNYEEAEQCYTQAVTFAIMHDPVVTKNGISYDRSTLVEHLKRSDRDPLTGDPLTMDDLRPNRALKAACEDFLEKNGWAVDW</sequence>
<dbReference type="GO" id="GO:0003755">
    <property type="term" value="F:peptidyl-prolyl cis-trans isomerase activity"/>
    <property type="evidence" value="ECO:0007669"/>
    <property type="project" value="UniProtKB-KW"/>
</dbReference>
<dbReference type="GO" id="GO:0051087">
    <property type="term" value="F:protein-folding chaperone binding"/>
    <property type="evidence" value="ECO:0007669"/>
    <property type="project" value="TreeGrafter"/>
</dbReference>
<dbReference type="SUPFAM" id="SSF57850">
    <property type="entry name" value="RING/U-box"/>
    <property type="match status" value="1"/>
</dbReference>
<dbReference type="GO" id="GO:0071218">
    <property type="term" value="P:cellular response to misfolded protein"/>
    <property type="evidence" value="ECO:0007669"/>
    <property type="project" value="TreeGrafter"/>
</dbReference>
<evidence type="ECO:0000256" key="4">
    <source>
        <dbReference type="ARBA" id="ARBA00022786"/>
    </source>
</evidence>
<dbReference type="AlphaFoldDB" id="A0AA43TW26"/>
<keyword evidence="5" id="KW-0413">Isomerase</keyword>
<dbReference type="GO" id="GO:0000209">
    <property type="term" value="P:protein polyubiquitination"/>
    <property type="evidence" value="ECO:0007669"/>
    <property type="project" value="TreeGrafter"/>
</dbReference>
<evidence type="ECO:0000313" key="7">
    <source>
        <dbReference type="EMBL" id="MDI1488670.1"/>
    </source>
</evidence>
<evidence type="ECO:0000313" key="8">
    <source>
        <dbReference type="Proteomes" id="UP001161017"/>
    </source>
</evidence>
<evidence type="ECO:0000256" key="2">
    <source>
        <dbReference type="ARBA" id="ARBA00022679"/>
    </source>
</evidence>
<dbReference type="PROSITE" id="PS51698">
    <property type="entry name" value="U_BOX"/>
    <property type="match status" value="1"/>
</dbReference>
<keyword evidence="3" id="KW-0677">Repeat</keyword>
<reference evidence="7" key="1">
    <citation type="journal article" date="2023" name="Genome Biol. Evol.">
        <title>First Whole Genome Sequence and Flow Cytometry Genome Size Data for the Lichen-Forming Fungus Ramalina farinacea (Ascomycota).</title>
        <authorList>
            <person name="Llewellyn T."/>
            <person name="Mian S."/>
            <person name="Hill R."/>
            <person name="Leitch I.J."/>
            <person name="Gaya E."/>
        </authorList>
    </citation>
    <scope>NUCLEOTIDE SEQUENCE</scope>
    <source>
        <strain evidence="7">LIQ254RAFAR</strain>
    </source>
</reference>
<evidence type="ECO:0000256" key="3">
    <source>
        <dbReference type="ARBA" id="ARBA00022737"/>
    </source>
</evidence>
<name>A0AA43TW26_9LECA</name>
<gene>
    <name evidence="7" type="ORF">OHK93_007946</name>
</gene>
<keyword evidence="5" id="KW-0697">Rotamase</keyword>
<dbReference type="GO" id="GO:0006515">
    <property type="term" value="P:protein quality control for misfolded or incompletely synthesized proteins"/>
    <property type="evidence" value="ECO:0007669"/>
    <property type="project" value="TreeGrafter"/>
</dbReference>
<proteinExistence type="predicted"/>
<dbReference type="SMART" id="SM00504">
    <property type="entry name" value="Ubox"/>
    <property type="match status" value="1"/>
</dbReference>
<dbReference type="EMBL" id="JAPUFD010000008">
    <property type="protein sequence ID" value="MDI1488670.1"/>
    <property type="molecule type" value="Genomic_DNA"/>
</dbReference>
<accession>A0AA43TW26</accession>
<organism evidence="7 8">
    <name type="scientific">Ramalina farinacea</name>
    <dbReference type="NCBI Taxonomy" id="258253"/>
    <lineage>
        <taxon>Eukaryota</taxon>
        <taxon>Fungi</taxon>
        <taxon>Dikarya</taxon>
        <taxon>Ascomycota</taxon>
        <taxon>Pezizomycotina</taxon>
        <taxon>Lecanoromycetes</taxon>
        <taxon>OSLEUM clade</taxon>
        <taxon>Lecanoromycetidae</taxon>
        <taxon>Lecanorales</taxon>
        <taxon>Lecanorineae</taxon>
        <taxon>Ramalinaceae</taxon>
        <taxon>Ramalina</taxon>
    </lineage>
</organism>
<dbReference type="Gene3D" id="3.30.40.10">
    <property type="entry name" value="Zinc/RING finger domain, C3HC4 (zinc finger)"/>
    <property type="match status" value="1"/>
</dbReference>
<dbReference type="InterPro" id="IPR013083">
    <property type="entry name" value="Znf_RING/FYVE/PHD"/>
</dbReference>
<keyword evidence="8" id="KW-1185">Reference proteome</keyword>
<dbReference type="Pfam" id="PF04564">
    <property type="entry name" value="U-box"/>
    <property type="match status" value="1"/>
</dbReference>
<dbReference type="GO" id="GO:0043161">
    <property type="term" value="P:proteasome-mediated ubiquitin-dependent protein catabolic process"/>
    <property type="evidence" value="ECO:0007669"/>
    <property type="project" value="TreeGrafter"/>
</dbReference>
<comment type="caution">
    <text evidence="7">The sequence shown here is derived from an EMBL/GenBank/DDBJ whole genome shotgun (WGS) entry which is preliminary data.</text>
</comment>
<keyword evidence="2" id="KW-0808">Transferase</keyword>
<evidence type="ECO:0000259" key="6">
    <source>
        <dbReference type="PROSITE" id="PS51698"/>
    </source>
</evidence>
<dbReference type="Proteomes" id="UP001161017">
    <property type="component" value="Unassembled WGS sequence"/>
</dbReference>
<protein>
    <recommendedName>
        <fullName evidence="6">U-box domain-containing protein</fullName>
    </recommendedName>
</protein>
<dbReference type="InterPro" id="IPR003613">
    <property type="entry name" value="Ubox_domain"/>
</dbReference>
<dbReference type="PANTHER" id="PTHR46803:SF2">
    <property type="entry name" value="E3 UBIQUITIN-PROTEIN LIGASE CHIP"/>
    <property type="match status" value="1"/>
</dbReference>
<dbReference type="GO" id="GO:0005737">
    <property type="term" value="C:cytoplasm"/>
    <property type="evidence" value="ECO:0007669"/>
    <property type="project" value="TreeGrafter"/>
</dbReference>